<reference evidence="4 5" key="1">
    <citation type="submission" date="2019-02" db="EMBL/GenBank/DDBJ databases">
        <title>Peptostreptococcaceae bacterium ZHW00191 nov., a new bacterium isolated from the human gut.</title>
        <authorList>
            <person name="Zhou H.-W."/>
            <person name="Chen X.-J."/>
        </authorList>
    </citation>
    <scope>NUCLEOTIDE SEQUENCE [LARGE SCALE GENOMIC DNA]</scope>
    <source>
        <strain evidence="4 5">ZHW00191</strain>
    </source>
</reference>
<evidence type="ECO:0000256" key="2">
    <source>
        <dbReference type="PIRSR" id="PIRSR033579-2"/>
    </source>
</evidence>
<keyword evidence="5" id="KW-1185">Reference proteome</keyword>
<feature type="binding site" evidence="2">
    <location>
        <position position="10"/>
    </location>
    <ligand>
        <name>Co(2+)</name>
        <dbReference type="ChEBI" id="CHEBI:48828"/>
    </ligand>
</feature>
<dbReference type="Proteomes" id="UP000317863">
    <property type="component" value="Unassembled WGS sequence"/>
</dbReference>
<protein>
    <submittedName>
        <fullName evidence="4">Sirohydrochlorin cobaltochelatase</fullName>
    </submittedName>
</protein>
<feature type="binding site" evidence="2">
    <location>
        <begin position="85"/>
        <end position="92"/>
    </location>
    <ligand>
        <name>substrate</name>
    </ligand>
</feature>
<evidence type="ECO:0000313" key="5">
    <source>
        <dbReference type="Proteomes" id="UP000317863"/>
    </source>
</evidence>
<dbReference type="PANTHER" id="PTHR33542">
    <property type="entry name" value="SIROHYDROCHLORIN FERROCHELATASE, CHLOROPLASTIC"/>
    <property type="match status" value="1"/>
</dbReference>
<keyword evidence="3" id="KW-0170">Cobalt</keyword>
<proteinExistence type="predicted"/>
<dbReference type="Gene3D" id="3.40.50.1400">
    <property type="match status" value="2"/>
</dbReference>
<dbReference type="RefSeq" id="WP_142536714.1">
    <property type="nucleotide sequence ID" value="NZ_SGJB01000021.1"/>
</dbReference>
<name>A0A544QT63_9FIRM</name>
<dbReference type="EMBL" id="SGJB01000021">
    <property type="protein sequence ID" value="TQQ83220.1"/>
    <property type="molecule type" value="Genomic_DNA"/>
</dbReference>
<organism evidence="4 5">
    <name type="scientific">Peptacetobacter hominis</name>
    <dbReference type="NCBI Taxonomy" id="2743610"/>
    <lineage>
        <taxon>Bacteria</taxon>
        <taxon>Bacillati</taxon>
        <taxon>Bacillota</taxon>
        <taxon>Clostridia</taxon>
        <taxon>Peptostreptococcales</taxon>
        <taxon>Peptostreptococcaceae</taxon>
        <taxon>Peptacetobacter</taxon>
    </lineage>
</organism>
<dbReference type="GO" id="GO:0016852">
    <property type="term" value="F:sirohydrochlorin cobaltochelatase activity"/>
    <property type="evidence" value="ECO:0007669"/>
    <property type="project" value="InterPro"/>
</dbReference>
<dbReference type="PIRSF" id="PIRSF033579">
    <property type="entry name" value="Anaer_Co_chel"/>
    <property type="match status" value="1"/>
</dbReference>
<feature type="binding site" evidence="3">
    <location>
        <position position="144"/>
    </location>
    <ligand>
        <name>Co(2+)</name>
        <dbReference type="ChEBI" id="CHEBI:48828"/>
    </ligand>
</feature>
<dbReference type="SUPFAM" id="SSF53800">
    <property type="entry name" value="Chelatase"/>
    <property type="match status" value="1"/>
</dbReference>
<feature type="active site" description="Proton acceptor" evidence="1">
    <location>
        <position position="144"/>
    </location>
</feature>
<dbReference type="GO" id="GO:0046872">
    <property type="term" value="F:metal ion binding"/>
    <property type="evidence" value="ECO:0007669"/>
    <property type="project" value="UniProtKB-KW"/>
</dbReference>
<evidence type="ECO:0000313" key="4">
    <source>
        <dbReference type="EMBL" id="TQQ83220.1"/>
    </source>
</evidence>
<feature type="binding site" evidence="2">
    <location>
        <position position="206"/>
    </location>
    <ligand>
        <name>Co(2+)</name>
        <dbReference type="ChEBI" id="CHEBI:48828"/>
    </ligand>
</feature>
<dbReference type="CDD" id="cd03412">
    <property type="entry name" value="CbiK_N"/>
    <property type="match status" value="1"/>
</dbReference>
<dbReference type="Pfam" id="PF06180">
    <property type="entry name" value="CbiK"/>
    <property type="match status" value="1"/>
</dbReference>
<keyword evidence="3" id="KW-0479">Metal-binding</keyword>
<dbReference type="InterPro" id="IPR050963">
    <property type="entry name" value="Sirohydro_Cobaltochel/CbiX"/>
</dbReference>
<dbReference type="GO" id="GO:0019251">
    <property type="term" value="P:anaerobic cobalamin biosynthetic process"/>
    <property type="evidence" value="ECO:0007669"/>
    <property type="project" value="InterPro"/>
</dbReference>
<comment type="caution">
    <text evidence="4">The sequence shown here is derived from an EMBL/GenBank/DDBJ whole genome shotgun (WGS) entry which is preliminary data.</text>
</comment>
<dbReference type="InterPro" id="IPR010388">
    <property type="entry name" value="Anaerobic_Co-chelatase"/>
</dbReference>
<sequence length="258" mass="29187">MKKAVLVVSFGTSYHDTREKTINAVEKKIEKAFEGYDFFRAYTSNMIINKLKKRDGIEIDNPIQAMDRLYEMGYTEVAVQTLHIICGIEYNKLKDQISSYTDRFEKITFGNPLLYGIEDYKNTVEAIKSGAGFDGENTVVLMGHGTEHESHSAYPALEYYLRDAGVDAYVGTVEGYPEIDQVVKRLKERNVKKVNLVPFMLVAGDHAQNDMAGDEEDSWKSILNEEGIETEIYLNGLGENPKIQDIFVKNAVEADTLQ</sequence>
<feature type="binding site" evidence="2">
    <location>
        <begin position="201"/>
        <end position="202"/>
    </location>
    <ligand>
        <name>substrate</name>
    </ligand>
</feature>
<dbReference type="PANTHER" id="PTHR33542:SF3">
    <property type="entry name" value="SIROHYDROCHLORIN FERROCHELATASE, CHLOROPLASTIC"/>
    <property type="match status" value="1"/>
</dbReference>
<evidence type="ECO:0000256" key="3">
    <source>
        <dbReference type="PIRSR" id="PIRSR033579-3"/>
    </source>
</evidence>
<dbReference type="OrthoDB" id="9770331at2"/>
<feature type="binding site" evidence="3">
    <location>
        <position position="174"/>
    </location>
    <ligand>
        <name>Co(2+)</name>
        <dbReference type="ChEBI" id="CHEBI:48828"/>
    </ligand>
</feature>
<accession>A0A544QT63</accession>
<dbReference type="AlphaFoldDB" id="A0A544QT63"/>
<dbReference type="CDD" id="cd03413">
    <property type="entry name" value="CbiK_C"/>
    <property type="match status" value="1"/>
</dbReference>
<evidence type="ECO:0000256" key="1">
    <source>
        <dbReference type="PIRSR" id="PIRSR033579-1"/>
    </source>
</evidence>
<gene>
    <name evidence="4" type="ORF">EXD82_09695</name>
</gene>